<organism evidence="2 3">
    <name type="scientific">Roseimaritima multifibrata</name>
    <dbReference type="NCBI Taxonomy" id="1930274"/>
    <lineage>
        <taxon>Bacteria</taxon>
        <taxon>Pseudomonadati</taxon>
        <taxon>Planctomycetota</taxon>
        <taxon>Planctomycetia</taxon>
        <taxon>Pirellulales</taxon>
        <taxon>Pirellulaceae</taxon>
        <taxon>Roseimaritima</taxon>
    </lineage>
</organism>
<dbReference type="AlphaFoldDB" id="A0A517M8X4"/>
<sequence>MSDPRRGIPPGRLVGLGMELAVVILVATGLGYLVDTYLLKAEQPWGLICGCLLGFAVGMTNVVRVSRNW</sequence>
<dbReference type="OrthoDB" id="283841at2"/>
<reference evidence="2 3" key="1">
    <citation type="submission" date="2019-02" db="EMBL/GenBank/DDBJ databases">
        <title>Deep-cultivation of Planctomycetes and their phenomic and genomic characterization uncovers novel biology.</title>
        <authorList>
            <person name="Wiegand S."/>
            <person name="Jogler M."/>
            <person name="Boedeker C."/>
            <person name="Pinto D."/>
            <person name="Vollmers J."/>
            <person name="Rivas-Marin E."/>
            <person name="Kohn T."/>
            <person name="Peeters S.H."/>
            <person name="Heuer A."/>
            <person name="Rast P."/>
            <person name="Oberbeckmann S."/>
            <person name="Bunk B."/>
            <person name="Jeske O."/>
            <person name="Meyerdierks A."/>
            <person name="Storesund J.E."/>
            <person name="Kallscheuer N."/>
            <person name="Luecker S."/>
            <person name="Lage O.M."/>
            <person name="Pohl T."/>
            <person name="Merkel B.J."/>
            <person name="Hornburger P."/>
            <person name="Mueller R.-W."/>
            <person name="Bruemmer F."/>
            <person name="Labrenz M."/>
            <person name="Spormann A.M."/>
            <person name="Op den Camp H."/>
            <person name="Overmann J."/>
            <person name="Amann R."/>
            <person name="Jetten M.S.M."/>
            <person name="Mascher T."/>
            <person name="Medema M.H."/>
            <person name="Devos D.P."/>
            <person name="Kaster A.-K."/>
            <person name="Ovreas L."/>
            <person name="Rohde M."/>
            <person name="Galperin M.Y."/>
            <person name="Jogler C."/>
        </authorList>
    </citation>
    <scope>NUCLEOTIDE SEQUENCE [LARGE SCALE GENOMIC DNA]</scope>
    <source>
        <strain evidence="2 3">FF011L</strain>
    </source>
</reference>
<keyword evidence="3" id="KW-1185">Reference proteome</keyword>
<evidence type="ECO:0000313" key="2">
    <source>
        <dbReference type="EMBL" id="QDS91335.1"/>
    </source>
</evidence>
<dbReference type="KEGG" id="rml:FF011L_00640"/>
<evidence type="ECO:0000256" key="1">
    <source>
        <dbReference type="SAM" id="Phobius"/>
    </source>
</evidence>
<proteinExistence type="predicted"/>
<keyword evidence="1" id="KW-1133">Transmembrane helix</keyword>
<dbReference type="EMBL" id="CP036262">
    <property type="protein sequence ID" value="QDS91335.1"/>
    <property type="molecule type" value="Genomic_DNA"/>
</dbReference>
<evidence type="ECO:0000313" key="3">
    <source>
        <dbReference type="Proteomes" id="UP000320672"/>
    </source>
</evidence>
<accession>A0A517M8X4</accession>
<keyword evidence="1" id="KW-0472">Membrane</keyword>
<keyword evidence="1" id="KW-0812">Transmembrane</keyword>
<gene>
    <name evidence="2" type="ORF">FF011L_00640</name>
</gene>
<protein>
    <submittedName>
        <fullName evidence="2">F0F1-ATPase subunit (ATPase_gene1)</fullName>
    </submittedName>
</protein>
<feature type="transmembrane region" description="Helical" evidence="1">
    <location>
        <begin position="12"/>
        <end position="33"/>
    </location>
</feature>
<name>A0A517M8X4_9BACT</name>
<dbReference type="InterPro" id="IPR032820">
    <property type="entry name" value="ATPase_put"/>
</dbReference>
<feature type="transmembrane region" description="Helical" evidence="1">
    <location>
        <begin position="45"/>
        <end position="63"/>
    </location>
</feature>
<dbReference type="Pfam" id="PF09527">
    <property type="entry name" value="ATPase_gene1"/>
    <property type="match status" value="1"/>
</dbReference>
<dbReference type="RefSeq" id="WP_145349419.1">
    <property type="nucleotide sequence ID" value="NZ_CP036262.1"/>
</dbReference>
<dbReference type="Proteomes" id="UP000320672">
    <property type="component" value="Chromosome"/>
</dbReference>